<dbReference type="Proteomes" id="UP000273405">
    <property type="component" value="Unassembled WGS sequence"/>
</dbReference>
<keyword evidence="5" id="KW-0540">Nuclease</keyword>
<keyword evidence="3" id="KW-0238">DNA-binding</keyword>
<reference evidence="6" key="1">
    <citation type="submission" date="2018-09" db="EMBL/GenBank/DDBJ databases">
        <authorList>
            <person name="Livingstone P.G."/>
            <person name="Whitworth D.E."/>
        </authorList>
    </citation>
    <scope>NUCLEOTIDE SEQUENCE [LARGE SCALE GENOMIC DNA]</scope>
    <source>
        <strain evidence="6">CA040B</strain>
    </source>
</reference>
<keyword evidence="6" id="KW-1185">Reference proteome</keyword>
<evidence type="ECO:0000313" key="6">
    <source>
        <dbReference type="Proteomes" id="UP000273405"/>
    </source>
</evidence>
<dbReference type="CDD" id="cd17278">
    <property type="entry name" value="RMtype1_S_LdeBORF1052P-TRD2-CR2"/>
    <property type="match status" value="1"/>
</dbReference>
<dbReference type="GO" id="GO:0009307">
    <property type="term" value="P:DNA restriction-modification system"/>
    <property type="evidence" value="ECO:0007669"/>
    <property type="project" value="UniProtKB-KW"/>
</dbReference>
<dbReference type="Pfam" id="PF01420">
    <property type="entry name" value="Methylase_S"/>
    <property type="match status" value="2"/>
</dbReference>
<proteinExistence type="inferred from homology"/>
<keyword evidence="5" id="KW-0378">Hydrolase</keyword>
<evidence type="ECO:0000256" key="1">
    <source>
        <dbReference type="ARBA" id="ARBA00010923"/>
    </source>
</evidence>
<feature type="domain" description="Type I restriction modification DNA specificity" evidence="4">
    <location>
        <begin position="5"/>
        <end position="192"/>
    </location>
</feature>
<accession>A0A3A8NY13</accession>
<dbReference type="SUPFAM" id="SSF116734">
    <property type="entry name" value="DNA methylase specificity domain"/>
    <property type="match status" value="2"/>
</dbReference>
<dbReference type="CDD" id="cd17273">
    <property type="entry name" value="RMtype1_S_EcoJA69PI-TRD1-CR1_like"/>
    <property type="match status" value="1"/>
</dbReference>
<evidence type="ECO:0000313" key="5">
    <source>
        <dbReference type="EMBL" id="RKH45022.1"/>
    </source>
</evidence>
<evidence type="ECO:0000259" key="4">
    <source>
        <dbReference type="Pfam" id="PF01420"/>
    </source>
</evidence>
<sequence length="447" mass="49811">MALDAWTEVRLGDLVEIKHGWPFKSELFSAELSGRPIVVAIGNFRYTGGFRFDSTEIKEYRGEYPREFELKPGDILAVMTCQTPGGEILGVPARIPNDGRRYLHNQRMGKVVIKDTKTVDDRFLYYLFLWRELNQELVASSTGTKIVHTAPSRIEAFRFSLPPKRIQQAIGALLGALDDKRELNHRMNRTIEELASALFKSWFVDFNPVQAKRDGRKPVGVPEWALSLFPEHFEESDLGPLPKGWSTSTIGDEVRVVGGSTPRTEEPRYWNGDICWVTPRDLSRLSDPVVLGSERYITQEGLAQIGSGLLPRGTVLLSSRAPIGYLAITEVPVAVNQGFIAMDCCGRLPNHWVLKWTEQNMDEILSRAGGTTFAEISKANFRPIPVVVPSSKVLQAFEVLATPLHGHLAANVRENATLEKLRDTLLPALLVGEVTIKQAEKAVAEVA</sequence>
<dbReference type="InterPro" id="IPR044946">
    <property type="entry name" value="Restrct_endonuc_typeI_TRD_sf"/>
</dbReference>
<dbReference type="GO" id="GO:0004519">
    <property type="term" value="F:endonuclease activity"/>
    <property type="evidence" value="ECO:0007669"/>
    <property type="project" value="UniProtKB-KW"/>
</dbReference>
<dbReference type="GO" id="GO:0003677">
    <property type="term" value="F:DNA binding"/>
    <property type="evidence" value="ECO:0007669"/>
    <property type="project" value="UniProtKB-KW"/>
</dbReference>
<dbReference type="EMBL" id="RAWG01000041">
    <property type="protein sequence ID" value="RKH45022.1"/>
    <property type="molecule type" value="Genomic_DNA"/>
</dbReference>
<dbReference type="InterPro" id="IPR000055">
    <property type="entry name" value="Restrct_endonuc_typeI_TRD"/>
</dbReference>
<dbReference type="AlphaFoldDB" id="A0A3A8NY13"/>
<gene>
    <name evidence="5" type="ORF">D7X12_09000</name>
</gene>
<keyword evidence="2" id="KW-0680">Restriction system</keyword>
<evidence type="ECO:0000256" key="2">
    <source>
        <dbReference type="ARBA" id="ARBA00022747"/>
    </source>
</evidence>
<dbReference type="InterPro" id="IPR052021">
    <property type="entry name" value="Type-I_RS_S_subunit"/>
</dbReference>
<keyword evidence="5" id="KW-0255">Endonuclease</keyword>
<dbReference type="PANTHER" id="PTHR30408:SF12">
    <property type="entry name" value="TYPE I RESTRICTION ENZYME MJAVIII SPECIFICITY SUBUNIT"/>
    <property type="match status" value="1"/>
</dbReference>
<dbReference type="OrthoDB" id="9798929at2"/>
<dbReference type="PANTHER" id="PTHR30408">
    <property type="entry name" value="TYPE-1 RESTRICTION ENZYME ECOKI SPECIFICITY PROTEIN"/>
    <property type="match status" value="1"/>
</dbReference>
<dbReference type="Gene3D" id="3.90.220.20">
    <property type="entry name" value="DNA methylase specificity domains"/>
    <property type="match status" value="2"/>
</dbReference>
<feature type="domain" description="Type I restriction modification DNA specificity" evidence="4">
    <location>
        <begin position="242"/>
        <end position="391"/>
    </location>
</feature>
<organism evidence="5 6">
    <name type="scientific">Corallococcus sicarius</name>
    <dbReference type="NCBI Taxonomy" id="2316726"/>
    <lineage>
        <taxon>Bacteria</taxon>
        <taxon>Pseudomonadati</taxon>
        <taxon>Myxococcota</taxon>
        <taxon>Myxococcia</taxon>
        <taxon>Myxococcales</taxon>
        <taxon>Cystobacterineae</taxon>
        <taxon>Myxococcaceae</taxon>
        <taxon>Corallococcus</taxon>
    </lineage>
</organism>
<name>A0A3A8NY13_9BACT</name>
<evidence type="ECO:0000256" key="3">
    <source>
        <dbReference type="ARBA" id="ARBA00023125"/>
    </source>
</evidence>
<dbReference type="RefSeq" id="WP_120624854.1">
    <property type="nucleotide sequence ID" value="NZ_RAWG01000041.1"/>
</dbReference>
<protein>
    <submittedName>
        <fullName evidence="5">Restriction endonuclease subunit S</fullName>
    </submittedName>
</protein>
<comment type="caution">
    <text evidence="5">The sequence shown here is derived from an EMBL/GenBank/DDBJ whole genome shotgun (WGS) entry which is preliminary data.</text>
</comment>
<comment type="similarity">
    <text evidence="1">Belongs to the type-I restriction system S methylase family.</text>
</comment>